<keyword evidence="1" id="KW-1133">Transmembrane helix</keyword>
<proteinExistence type="predicted"/>
<dbReference type="PhylomeDB" id="O17361"/>
<evidence type="ECO:0000313" key="3">
    <source>
        <dbReference type="Proteomes" id="UP000001940"/>
    </source>
</evidence>
<dbReference type="AlphaFoldDB" id="O17361"/>
<feature type="transmembrane region" description="Helical" evidence="1">
    <location>
        <begin position="250"/>
        <end position="277"/>
    </location>
</feature>
<dbReference type="InParanoid" id="O17361"/>
<dbReference type="GO" id="GO:0038022">
    <property type="term" value="F:G protein-coupled olfactory receptor activity"/>
    <property type="evidence" value="ECO:0000318"/>
    <property type="project" value="GO_Central"/>
</dbReference>
<evidence type="ECO:0000256" key="1">
    <source>
        <dbReference type="SAM" id="Phobius"/>
    </source>
</evidence>
<dbReference type="AGR" id="WB:WBGene00006288"/>
<dbReference type="GO" id="GO:0005886">
    <property type="term" value="C:plasma membrane"/>
    <property type="evidence" value="ECO:0000318"/>
    <property type="project" value="GO_Central"/>
</dbReference>
<keyword evidence="2" id="KW-0675">Receptor</keyword>
<dbReference type="GO" id="GO:0042048">
    <property type="term" value="P:olfactory behavior"/>
    <property type="evidence" value="ECO:0000318"/>
    <property type="project" value="GO_Central"/>
</dbReference>
<dbReference type="GeneID" id="192047"/>
<dbReference type="GO" id="GO:0007186">
    <property type="term" value="P:G protein-coupled receptor signaling pathway"/>
    <property type="evidence" value="ECO:0000318"/>
    <property type="project" value="GO_Central"/>
</dbReference>
<dbReference type="PANTHER" id="PTHR22943:SF6">
    <property type="entry name" value="SEVEN TM RECEPTOR"/>
    <property type="match status" value="1"/>
</dbReference>
<sequence length="353" mass="40071">MHLNSTLILNLSAVCAVLINFLLIVLILKKSPKSLGSYKFLMLYINLFEFSYAILYFAEKPDLFTKKSAFFLIVNWKESIFPATMSCLMDLLFVGFFGTSMSILALHFIYRFFSVTNSRYLKIFDSWLIIPIFTVPLINGVLYMITGGIILSADAETDRFMRENYLKVIKNQTNLEDLYYMGPFFWPKLENSITETYFSWKGAEGSLIVMGSIGLSSSIMIFFGIKGYISMNNLLAITSNSEQFQNIQKQLFQALCIQTIIPVVLMHIPASAIYITIFFEKSSVIVGETLSLTIAMYPAMNPLPTIYIVQSYRKAVKDYFISIKNTLLKKPTVIPVSHTVQVIPVSSIFTTTS</sequence>
<dbReference type="RefSeq" id="NP_503314.1">
    <property type="nucleotide sequence ID" value="NM_070913.1"/>
</dbReference>
<keyword evidence="3" id="KW-1185">Reference proteome</keyword>
<dbReference type="InterPro" id="IPR019428">
    <property type="entry name" value="7TM_GPCR_serpentine_rcpt_Str"/>
</dbReference>
<dbReference type="PANTHER" id="PTHR22943">
    <property type="entry name" value="7-TRANSMEMBRANE DOMAIN RECEPTOR C.ELEGANS"/>
    <property type="match status" value="1"/>
</dbReference>
<accession>O17361</accession>
<feature type="transmembrane region" description="Helical" evidence="1">
    <location>
        <begin position="40"/>
        <end position="58"/>
    </location>
</feature>
<dbReference type="Pfam" id="PF10326">
    <property type="entry name" value="7TM_GPCR_Str"/>
    <property type="match status" value="1"/>
</dbReference>
<gene>
    <name evidence="2 4" type="primary">str-262</name>
    <name evidence="4" type="ORF">C05E4.13</name>
    <name evidence="2" type="ORF">CELE_C05E4.13</name>
</gene>
<dbReference type="EMBL" id="BX284605">
    <property type="protein sequence ID" value="CCD63242.1"/>
    <property type="molecule type" value="Genomic_DNA"/>
</dbReference>
<feature type="transmembrane region" description="Helical" evidence="1">
    <location>
        <begin position="127"/>
        <end position="151"/>
    </location>
</feature>
<dbReference type="ExpressionAtlas" id="O17361">
    <property type="expression patterns" value="baseline"/>
</dbReference>
<dbReference type="Bgee" id="WBGene00006288">
    <property type="expression patterns" value="Expressed in adult organism"/>
</dbReference>
<feature type="transmembrane region" description="Helical" evidence="1">
    <location>
        <begin position="6"/>
        <end position="28"/>
    </location>
</feature>
<feature type="transmembrane region" description="Helical" evidence="1">
    <location>
        <begin position="80"/>
        <end position="106"/>
    </location>
</feature>
<evidence type="ECO:0000313" key="4">
    <source>
        <dbReference type="WormBase" id="C05E4.13a"/>
    </source>
</evidence>
<feature type="transmembrane region" description="Helical" evidence="1">
    <location>
        <begin position="207"/>
        <end position="229"/>
    </location>
</feature>
<dbReference type="UCSC" id="C05E4.13">
    <property type="organism name" value="c. elegans"/>
</dbReference>
<evidence type="ECO:0000313" key="2">
    <source>
        <dbReference type="EMBL" id="CCD63242.1"/>
    </source>
</evidence>
<dbReference type="CTD" id="192047"/>
<dbReference type="PaxDb" id="6239-C05E4.13"/>
<feature type="transmembrane region" description="Helical" evidence="1">
    <location>
        <begin position="289"/>
        <end position="309"/>
    </location>
</feature>
<dbReference type="PIR" id="H88939">
    <property type="entry name" value="H88939"/>
</dbReference>
<dbReference type="SUPFAM" id="SSF81321">
    <property type="entry name" value="Family A G protein-coupled receptor-like"/>
    <property type="match status" value="1"/>
</dbReference>
<dbReference type="WormBase" id="C05E4.13a">
    <property type="protein sequence ID" value="CE07946"/>
    <property type="gene ID" value="WBGene00006288"/>
    <property type="gene designation" value="str-262"/>
</dbReference>
<dbReference type="HOGENOM" id="CLU_036335_2_0_1"/>
<dbReference type="Proteomes" id="UP000001940">
    <property type="component" value="Chromosome V"/>
</dbReference>
<name>O17361_CAEEL</name>
<dbReference type="eggNOG" id="ENOG502TFZV">
    <property type="taxonomic scope" value="Eukaryota"/>
</dbReference>
<protein>
    <submittedName>
        <fullName evidence="2">Seven TM Receptor</fullName>
    </submittedName>
</protein>
<keyword evidence="1" id="KW-0472">Membrane</keyword>
<organism evidence="2 3">
    <name type="scientific">Caenorhabditis elegans</name>
    <dbReference type="NCBI Taxonomy" id="6239"/>
    <lineage>
        <taxon>Eukaryota</taxon>
        <taxon>Metazoa</taxon>
        <taxon>Ecdysozoa</taxon>
        <taxon>Nematoda</taxon>
        <taxon>Chromadorea</taxon>
        <taxon>Rhabditida</taxon>
        <taxon>Rhabditina</taxon>
        <taxon>Rhabditomorpha</taxon>
        <taxon>Rhabditoidea</taxon>
        <taxon>Rhabditidae</taxon>
        <taxon>Peloderinae</taxon>
        <taxon>Caenorhabditis</taxon>
    </lineage>
</organism>
<keyword evidence="1" id="KW-0812">Transmembrane</keyword>
<dbReference type="FunCoup" id="O17361">
    <property type="interactions" value="2"/>
</dbReference>
<reference evidence="2 3" key="1">
    <citation type="journal article" date="1998" name="Science">
        <title>Genome sequence of the nematode C. elegans: a platform for investigating biology.</title>
        <authorList>
            <consortium name="The C. elegans sequencing consortium"/>
            <person name="Sulson J.E."/>
            <person name="Waterston R."/>
        </authorList>
    </citation>
    <scope>NUCLEOTIDE SEQUENCE [LARGE SCALE GENOMIC DNA]</scope>
    <source>
        <strain evidence="2 3">Bristol N2</strain>
    </source>
</reference>